<name>A0A4Y8P6L7_9BACT</name>
<comment type="caution">
    <text evidence="1">The sequence shown here is derived from an EMBL/GenBank/DDBJ whole genome shotgun (WGS) entry which is preliminary data.</text>
</comment>
<sequence length="120" mass="14158">MRKEVPHQLAIYAKMLQPLRILISVIYVYWRDTSDTKNLTLRRANTDIAFLNDFASSEHRYMVRYILPNSFENFSSPLPSHKSVKSSILNTQRRIWAFSLLNKKIAKVLIMGQVKTMFFF</sequence>
<protein>
    <submittedName>
        <fullName evidence="1">Uncharacterized protein</fullName>
    </submittedName>
</protein>
<organism evidence="1 2">
    <name type="scientific">Methylacidiphilum caldifontis</name>
    <dbReference type="NCBI Taxonomy" id="2795386"/>
    <lineage>
        <taxon>Bacteria</taxon>
        <taxon>Pseudomonadati</taxon>
        <taxon>Verrucomicrobiota</taxon>
        <taxon>Methylacidiphilae</taxon>
        <taxon>Methylacidiphilales</taxon>
        <taxon>Methylacidiphilaceae</taxon>
        <taxon>Methylacidiphilum (ex Ratnadevi et al. 2023)</taxon>
    </lineage>
</organism>
<reference evidence="1 2" key="1">
    <citation type="submission" date="2016-05" db="EMBL/GenBank/DDBJ databases">
        <title>Diversity and Homogeneity among Thermoacidophilic Verrucomicrobia Methanotrophs Linked with Geographical Origin.</title>
        <authorList>
            <person name="Erikstad H.-A."/>
            <person name="Smestad N.B."/>
            <person name="Ceballos R.M."/>
            <person name="Birkeland N.-K."/>
        </authorList>
    </citation>
    <scope>NUCLEOTIDE SEQUENCE [LARGE SCALE GENOMIC DNA]</scope>
    <source>
        <strain evidence="1 2">Phi</strain>
    </source>
</reference>
<dbReference type="Proteomes" id="UP000297713">
    <property type="component" value="Unassembled WGS sequence"/>
</dbReference>
<dbReference type="EMBL" id="LXQC01000209">
    <property type="protein sequence ID" value="TFE65722.1"/>
    <property type="molecule type" value="Genomic_DNA"/>
</dbReference>
<dbReference type="AlphaFoldDB" id="A0A4Y8P6L7"/>
<evidence type="ECO:0000313" key="2">
    <source>
        <dbReference type="Proteomes" id="UP000297713"/>
    </source>
</evidence>
<evidence type="ECO:0000313" key="1">
    <source>
        <dbReference type="EMBL" id="TFE65722.1"/>
    </source>
</evidence>
<proteinExistence type="predicted"/>
<keyword evidence="2" id="KW-1185">Reference proteome</keyword>
<gene>
    <name evidence="1" type="ORF">A7Q10_03045</name>
</gene>
<accession>A0A4Y8P6L7</accession>